<evidence type="ECO:0000256" key="9">
    <source>
        <dbReference type="ARBA" id="ARBA00023098"/>
    </source>
</evidence>
<proteinExistence type="inferred from homology"/>
<dbReference type="InterPro" id="IPR015421">
    <property type="entry name" value="PyrdxlP-dep_Trfase_major"/>
</dbReference>
<evidence type="ECO:0000313" key="16">
    <source>
        <dbReference type="Proteomes" id="UP000184267"/>
    </source>
</evidence>
<dbReference type="PANTHER" id="PTHR13693">
    <property type="entry name" value="CLASS II AMINOTRANSFERASE/8-AMINO-7-OXONONANOATE SYNTHASE"/>
    <property type="match status" value="1"/>
</dbReference>
<keyword evidence="8" id="KW-0746">Sphingolipid metabolism</keyword>
<evidence type="ECO:0000256" key="8">
    <source>
        <dbReference type="ARBA" id="ARBA00022919"/>
    </source>
</evidence>
<evidence type="ECO:0000256" key="10">
    <source>
        <dbReference type="ARBA" id="ARBA00023315"/>
    </source>
</evidence>
<dbReference type="SUPFAM" id="SSF53383">
    <property type="entry name" value="PLP-dependent transferases"/>
    <property type="match status" value="1"/>
</dbReference>
<keyword evidence="6 13" id="KW-0808">Transferase</keyword>
<evidence type="ECO:0000256" key="5">
    <source>
        <dbReference type="ARBA" id="ARBA00013220"/>
    </source>
</evidence>
<dbReference type="EMBL" id="MNAD01001405">
    <property type="protein sequence ID" value="OJT05672.1"/>
    <property type="molecule type" value="Genomic_DNA"/>
</dbReference>
<dbReference type="GO" id="GO:0046513">
    <property type="term" value="P:ceramide biosynthetic process"/>
    <property type="evidence" value="ECO:0007669"/>
    <property type="project" value="TreeGrafter"/>
</dbReference>
<evidence type="ECO:0000256" key="7">
    <source>
        <dbReference type="ARBA" id="ARBA00022898"/>
    </source>
</evidence>
<comment type="pathway">
    <text evidence="2">Lipid metabolism; sphingolipid metabolism.</text>
</comment>
<dbReference type="Pfam" id="PF00155">
    <property type="entry name" value="Aminotran_1_2"/>
    <property type="match status" value="1"/>
</dbReference>
<evidence type="ECO:0000256" key="1">
    <source>
        <dbReference type="ARBA" id="ARBA00001933"/>
    </source>
</evidence>
<dbReference type="Gene3D" id="3.90.1150.10">
    <property type="entry name" value="Aspartate Aminotransferase, domain 1"/>
    <property type="match status" value="1"/>
</dbReference>
<comment type="similarity">
    <text evidence="4">Belongs to the class-II pyridoxal-phosphate-dependent aminotransferase family.</text>
</comment>
<dbReference type="EC" id="2.3.1.50" evidence="5"/>
<dbReference type="AlphaFoldDB" id="A0A1M2VDJ1"/>
<dbReference type="InterPro" id="IPR015424">
    <property type="entry name" value="PyrdxlP-dep_Trfase"/>
</dbReference>
<sequence>MPQVELKKKFKYRLILDESISFGSVGRTGRGLTELYNVPASEVDMLVGSVANSLSSCGGFCAGSHIVVNHQRINGTSFVFSASMPPALTVAASEGINILRNTPSILTTLHENVRAVRAILDRVDCITIPSHPASAVIHLQVRWQTLQLPTPTSASPGKPSNPLSAKPRDPPQFNVEQEEKLLQDIVEEALAQGVLVTRAKCIRAQELNEVRPSIRLALTSALSRKDCEKAAGVVKAAFVKVVGKRR</sequence>
<dbReference type="OrthoDB" id="3168162at2759"/>
<evidence type="ECO:0000256" key="6">
    <source>
        <dbReference type="ARBA" id="ARBA00022679"/>
    </source>
</evidence>
<keyword evidence="9" id="KW-0443">Lipid metabolism</keyword>
<comment type="cofactor">
    <cofactor evidence="1">
        <name>pyridoxal 5'-phosphate</name>
        <dbReference type="ChEBI" id="CHEBI:597326"/>
    </cofactor>
</comment>
<evidence type="ECO:0000256" key="4">
    <source>
        <dbReference type="ARBA" id="ARBA00008392"/>
    </source>
</evidence>
<dbReference type="STRING" id="154538.A0A1M2VDJ1"/>
<keyword evidence="16" id="KW-1185">Reference proteome</keyword>
<dbReference type="Gene3D" id="3.40.640.10">
    <property type="entry name" value="Type I PLP-dependent aspartate aminotransferase-like (Major domain)"/>
    <property type="match status" value="1"/>
</dbReference>
<dbReference type="InterPro" id="IPR015422">
    <property type="entry name" value="PyrdxlP-dep_Trfase_small"/>
</dbReference>
<evidence type="ECO:0000259" key="12">
    <source>
        <dbReference type="Pfam" id="PF00155"/>
    </source>
</evidence>
<keyword evidence="7" id="KW-0663">Pyridoxal phosphate</keyword>
<evidence type="ECO:0000256" key="2">
    <source>
        <dbReference type="ARBA" id="ARBA00004760"/>
    </source>
</evidence>
<name>A0A1M2VDJ1_TRAPU</name>
<accession>A0A1M2VDJ1</accession>
<evidence type="ECO:0000313" key="13">
    <source>
        <dbReference type="EMBL" id="OJT05672.1"/>
    </source>
</evidence>
<dbReference type="GO" id="GO:0004758">
    <property type="term" value="F:serine C-palmitoyltransferase activity"/>
    <property type="evidence" value="ECO:0007669"/>
    <property type="project" value="TreeGrafter"/>
</dbReference>
<dbReference type="EMBL" id="MNAD01001404">
    <property type="protein sequence ID" value="OJT05675.1"/>
    <property type="molecule type" value="Genomic_DNA"/>
</dbReference>
<dbReference type="GO" id="GO:0046512">
    <property type="term" value="P:sphingosine biosynthetic process"/>
    <property type="evidence" value="ECO:0007669"/>
    <property type="project" value="TreeGrafter"/>
</dbReference>
<dbReference type="Proteomes" id="UP000184267">
    <property type="component" value="Unassembled WGS sequence"/>
</dbReference>
<comment type="pathway">
    <text evidence="3">Sphingolipid metabolism.</text>
</comment>
<comment type="caution">
    <text evidence="13">The sequence shown here is derived from an EMBL/GenBank/DDBJ whole genome shotgun (WGS) entry which is preliminary data.</text>
</comment>
<dbReference type="InterPro" id="IPR004839">
    <property type="entry name" value="Aminotransferase_I/II_large"/>
</dbReference>
<evidence type="ECO:0000256" key="3">
    <source>
        <dbReference type="ARBA" id="ARBA00004991"/>
    </source>
</evidence>
<dbReference type="EMBL" id="MNAD01001402">
    <property type="protein sequence ID" value="OJT05697.1"/>
    <property type="molecule type" value="Genomic_DNA"/>
</dbReference>
<organism evidence="13 16">
    <name type="scientific">Trametes pubescens</name>
    <name type="common">White-rot fungus</name>
    <dbReference type="NCBI Taxonomy" id="154538"/>
    <lineage>
        <taxon>Eukaryota</taxon>
        <taxon>Fungi</taxon>
        <taxon>Dikarya</taxon>
        <taxon>Basidiomycota</taxon>
        <taxon>Agaricomycotina</taxon>
        <taxon>Agaricomycetes</taxon>
        <taxon>Polyporales</taxon>
        <taxon>Polyporaceae</taxon>
        <taxon>Trametes</taxon>
    </lineage>
</organism>
<keyword evidence="10" id="KW-0012">Acyltransferase</keyword>
<reference evidence="13 16" key="1">
    <citation type="submission" date="2016-10" db="EMBL/GenBank/DDBJ databases">
        <title>Genome sequence of the basidiomycete white-rot fungus Trametes pubescens.</title>
        <authorList>
            <person name="Makela M.R."/>
            <person name="Granchi Z."/>
            <person name="Peng M."/>
            <person name="De Vries R.P."/>
            <person name="Grigoriev I."/>
            <person name="Riley R."/>
            <person name="Hilden K."/>
        </authorList>
    </citation>
    <scope>NUCLEOTIDE SEQUENCE [LARGE SCALE GENOMIC DNA]</scope>
    <source>
        <strain evidence="13 16">FBCC735</strain>
    </source>
</reference>
<evidence type="ECO:0000313" key="14">
    <source>
        <dbReference type="EMBL" id="OJT05675.1"/>
    </source>
</evidence>
<dbReference type="PANTHER" id="PTHR13693:SF2">
    <property type="entry name" value="SERINE PALMITOYLTRANSFERASE 1"/>
    <property type="match status" value="1"/>
</dbReference>
<protein>
    <recommendedName>
        <fullName evidence="5">serine C-palmitoyltransferase</fullName>
        <ecNumber evidence="5">2.3.1.50</ecNumber>
    </recommendedName>
</protein>
<feature type="region of interest" description="Disordered" evidence="11">
    <location>
        <begin position="149"/>
        <end position="171"/>
    </location>
</feature>
<evidence type="ECO:0000313" key="15">
    <source>
        <dbReference type="EMBL" id="OJT05697.1"/>
    </source>
</evidence>
<dbReference type="GO" id="GO:0005783">
    <property type="term" value="C:endoplasmic reticulum"/>
    <property type="evidence" value="ECO:0007669"/>
    <property type="project" value="TreeGrafter"/>
</dbReference>
<feature type="domain" description="Aminotransferase class I/classII large" evidence="12">
    <location>
        <begin position="5"/>
        <end position="232"/>
    </location>
</feature>
<dbReference type="GO" id="GO:0016020">
    <property type="term" value="C:membrane"/>
    <property type="evidence" value="ECO:0007669"/>
    <property type="project" value="GOC"/>
</dbReference>
<dbReference type="InterPro" id="IPR050087">
    <property type="entry name" value="AON_synthase_class-II"/>
</dbReference>
<dbReference type="OMA" id="ENIKIMW"/>
<evidence type="ECO:0000256" key="11">
    <source>
        <dbReference type="SAM" id="MobiDB-lite"/>
    </source>
</evidence>
<dbReference type="GO" id="GO:0030170">
    <property type="term" value="F:pyridoxal phosphate binding"/>
    <property type="evidence" value="ECO:0007669"/>
    <property type="project" value="InterPro"/>
</dbReference>
<gene>
    <name evidence="15" type="ORF">TRAPUB_3478</name>
    <name evidence="14" type="ORF">TRAPUB_3493</name>
    <name evidence="13" type="ORF">TRAPUB_3502</name>
</gene>